<dbReference type="EMBL" id="MT631598">
    <property type="protein sequence ID" value="QNO54919.1"/>
    <property type="molecule type" value="Genomic_DNA"/>
</dbReference>
<dbReference type="PANTHER" id="PTHR39673">
    <property type="entry name" value="TUNGSTEN FORMYLMETHANOFURAN DEHYDROGENASE, SUBUNIT C (FWDC)"/>
    <property type="match status" value="1"/>
</dbReference>
<protein>
    <submittedName>
        <fullName evidence="3">Amidophosphoribosyltransferase</fullName>
        <ecNumber evidence="3">2.4.2.14</ecNumber>
    </submittedName>
</protein>
<feature type="region of interest" description="Disordered" evidence="1">
    <location>
        <begin position="495"/>
        <end position="525"/>
    </location>
</feature>
<dbReference type="InterPro" id="IPR029055">
    <property type="entry name" value="Ntn_hydrolases_N"/>
</dbReference>
<dbReference type="InterPro" id="IPR002489">
    <property type="entry name" value="Glu_synth_asu_C"/>
</dbReference>
<dbReference type="Pfam" id="PF01493">
    <property type="entry name" value="GXGXG"/>
    <property type="match status" value="1"/>
</dbReference>
<keyword evidence="3" id="KW-0328">Glycosyltransferase</keyword>
<feature type="compositionally biased region" description="Basic and acidic residues" evidence="1">
    <location>
        <begin position="495"/>
        <end position="519"/>
    </location>
</feature>
<accession>A0A7G9Z3T5</accession>
<dbReference type="Gene3D" id="3.60.20.10">
    <property type="entry name" value="Glutamine Phosphoribosylpyrophosphate, subunit 1, domain 1"/>
    <property type="match status" value="1"/>
</dbReference>
<dbReference type="Gene3D" id="2.160.20.60">
    <property type="entry name" value="Glutamate synthase, alpha subunit, C-terminal domain"/>
    <property type="match status" value="1"/>
</dbReference>
<dbReference type="GO" id="GO:0004044">
    <property type="term" value="F:amidophosphoribosyltransferase activity"/>
    <property type="evidence" value="ECO:0007669"/>
    <property type="project" value="UniProtKB-EC"/>
</dbReference>
<dbReference type="GO" id="GO:0016491">
    <property type="term" value="F:oxidoreductase activity"/>
    <property type="evidence" value="ECO:0007669"/>
    <property type="project" value="InterPro"/>
</dbReference>
<dbReference type="Pfam" id="PF13522">
    <property type="entry name" value="GATase_6"/>
    <property type="match status" value="1"/>
</dbReference>
<dbReference type="PANTHER" id="PTHR39673:SF5">
    <property type="entry name" value="TUNGSTEN-CONTAINING FORMYLMETHANOFURAN DEHYDROGENASE 2 SUBUNIT C"/>
    <property type="match status" value="1"/>
</dbReference>
<evidence type="ECO:0000256" key="1">
    <source>
        <dbReference type="SAM" id="MobiDB-lite"/>
    </source>
</evidence>
<dbReference type="EC" id="2.4.2.14" evidence="3"/>
<dbReference type="PROSITE" id="PS51278">
    <property type="entry name" value="GATASE_TYPE_2"/>
    <property type="match status" value="1"/>
</dbReference>
<name>A0A7G9Z3T5_9EURY</name>
<gene>
    <name evidence="3" type="primary">purF</name>
    <name evidence="3" type="ORF">PADEGAKA_00021</name>
</gene>
<dbReference type="InterPro" id="IPR017932">
    <property type="entry name" value="GATase_2_dom"/>
</dbReference>
<evidence type="ECO:0000313" key="3">
    <source>
        <dbReference type="EMBL" id="QNO54919.1"/>
    </source>
</evidence>
<proteinExistence type="predicted"/>
<sequence length="873" mass="97587">MRIHKSEDEGGCGVVGFASTIPVRGKHIFEPSIQMHNRGNGKGGGIAAVGLSHEDLGVSESILKNDYLLQIALLDPEARIEIEAEFITPLMEVDKTERIPTISDYRTIDGLGTKPPDVWRYFVRVKEDVLARFISETELEDMDRRRAEDEFIYQNSFKINTKFYASLGDKRAFVLSHGRNMMILKIVGYAEVIVRYYKLEDFRAHVWIAHQRYPTRGRVWHPGGAHPFVGMHEALVHNGDFANYHAITEYLEQRGRHPLFLTDTEVSVLLFDLLNRKYNYPLEYIIEAMAPTTEFDFDMLPPKKQEIYHAIQTEHIHGSPDGPWFFIIARNEPYDNYFQLIGITDTSMLRPQVFALIEGEEVQIGLIGSEKQAIDATLKSLSEEDKRFPSVADKYWNARGGSYTDGGAFMFSIDRDDKLVCTNKFGEVVKTPEGQTHCDFKKPVMPPLDSDRQQERIAAELKSPQTLFEFLRKGVKEWDCNKLRWTISELTKYADEGEGGGERREGRKARGEGRREKGGGNEPHTSCKAIVIEGLTRLNDRRYDTGTKKRSSVVQIAKEALHQIFEDTPAIEAKHTGIYHKIGWSNKDGLRPPGSAEAILILNAAEFPPEGKECDARLIVKAYGLGWKRFIVYNAQGQRFCGSGLGNHTTGVRIDVYDSSGDYLGSSMDGAELYIHGNGQDQLGQILKSGKLVVFGDVGQTFMYGAKGGEAYVLGNAAGRPLINAVGKPRVVINGTCLDYLAESFMAGDPLNGGGFVAVNGLEHDGNGNFIEQDTPYPGSNLFSLASGGAIYIRDPHHKLVEEQLNGGEFSILTAEDWALILPYLKKNELIFGISIDDDLLVVNGDKKSPQEVYRKVRPMKAPVLVECEGAED</sequence>
<keyword evidence="3" id="KW-0808">Transferase</keyword>
<dbReference type="InterPro" id="IPR036485">
    <property type="entry name" value="Glu_synth_asu_C_sf"/>
</dbReference>
<dbReference type="SUPFAM" id="SSF56235">
    <property type="entry name" value="N-terminal nucleophile aminohydrolases (Ntn hydrolases)"/>
    <property type="match status" value="1"/>
</dbReference>
<organism evidence="3">
    <name type="scientific">Candidatus Methanophaga sp. ANME-1 ERB7</name>
    <dbReference type="NCBI Taxonomy" id="2759913"/>
    <lineage>
        <taxon>Archaea</taxon>
        <taxon>Methanobacteriati</taxon>
        <taxon>Methanobacteriota</taxon>
        <taxon>Stenosarchaea group</taxon>
        <taxon>Methanomicrobia</taxon>
        <taxon>Candidatus Methanophagales</taxon>
        <taxon>Candidatus Methanophagaceae</taxon>
        <taxon>Candidatus Methanophaga</taxon>
    </lineage>
</organism>
<dbReference type="AlphaFoldDB" id="A0A7G9Z3T5"/>
<evidence type="ECO:0000259" key="2">
    <source>
        <dbReference type="PROSITE" id="PS51278"/>
    </source>
</evidence>
<reference evidence="3" key="1">
    <citation type="submission" date="2020-06" db="EMBL/GenBank/DDBJ databases">
        <title>Unique genomic features of the anaerobic methanotrophic archaea.</title>
        <authorList>
            <person name="Chadwick G.L."/>
            <person name="Skennerton C.T."/>
            <person name="Laso-Perez R."/>
            <person name="Leu A.O."/>
            <person name="Speth D.R."/>
            <person name="Yu H."/>
            <person name="Morgan-Lang C."/>
            <person name="Hatzenpichler R."/>
            <person name="Goudeau D."/>
            <person name="Malmstrom R."/>
            <person name="Brazelton W.J."/>
            <person name="Woyke T."/>
            <person name="Hallam S.J."/>
            <person name="Tyson G.W."/>
            <person name="Wegener G."/>
            <person name="Boetius A."/>
            <person name="Orphan V."/>
        </authorList>
    </citation>
    <scope>NUCLEOTIDE SEQUENCE</scope>
</reference>
<dbReference type="SUPFAM" id="SSF69336">
    <property type="entry name" value="Alpha subunit of glutamate synthase, C-terminal domain"/>
    <property type="match status" value="1"/>
</dbReference>
<dbReference type="CDD" id="cd01907">
    <property type="entry name" value="GlxB"/>
    <property type="match status" value="1"/>
</dbReference>
<feature type="domain" description="Glutamine amidotransferase type-2" evidence="2">
    <location>
        <begin position="12"/>
        <end position="414"/>
    </location>
</feature>